<comment type="caution">
    <text evidence="3">The sequence shown here is derived from an EMBL/GenBank/DDBJ whole genome shotgun (WGS) entry which is preliminary data.</text>
</comment>
<name>A0AA39X7D4_9PEZI</name>
<evidence type="ECO:0000313" key="3">
    <source>
        <dbReference type="EMBL" id="KAK0628653.1"/>
    </source>
</evidence>
<gene>
    <name evidence="3" type="ORF">B0T17DRAFT_505303</name>
</gene>
<feature type="region of interest" description="Disordered" evidence="1">
    <location>
        <begin position="194"/>
        <end position="216"/>
    </location>
</feature>
<feature type="chain" id="PRO_5041424840" evidence="2">
    <location>
        <begin position="23"/>
        <end position="216"/>
    </location>
</feature>
<keyword evidence="4" id="KW-1185">Reference proteome</keyword>
<keyword evidence="2" id="KW-0732">Signal</keyword>
<feature type="compositionally biased region" description="Low complexity" evidence="1">
    <location>
        <begin position="147"/>
        <end position="164"/>
    </location>
</feature>
<dbReference type="Proteomes" id="UP001174934">
    <property type="component" value="Unassembled WGS sequence"/>
</dbReference>
<feature type="signal peptide" evidence="2">
    <location>
        <begin position="1"/>
        <end position="22"/>
    </location>
</feature>
<reference evidence="3" key="1">
    <citation type="submission" date="2023-06" db="EMBL/GenBank/DDBJ databases">
        <title>Genome-scale phylogeny and comparative genomics of the fungal order Sordariales.</title>
        <authorList>
            <consortium name="Lawrence Berkeley National Laboratory"/>
            <person name="Hensen N."/>
            <person name="Bonometti L."/>
            <person name="Westerberg I."/>
            <person name="Brannstrom I.O."/>
            <person name="Guillou S."/>
            <person name="Cros-Aarteil S."/>
            <person name="Calhoun S."/>
            <person name="Haridas S."/>
            <person name="Kuo A."/>
            <person name="Mondo S."/>
            <person name="Pangilinan J."/>
            <person name="Riley R."/>
            <person name="LaButti K."/>
            <person name="Andreopoulos B."/>
            <person name="Lipzen A."/>
            <person name="Chen C."/>
            <person name="Yanf M."/>
            <person name="Daum C."/>
            <person name="Ng V."/>
            <person name="Clum A."/>
            <person name="Steindorff A."/>
            <person name="Ohm R."/>
            <person name="Martin F."/>
            <person name="Silar P."/>
            <person name="Natvig D."/>
            <person name="Lalanne C."/>
            <person name="Gautier V."/>
            <person name="Ament-velasquez S.L."/>
            <person name="Kruys A."/>
            <person name="Hutchinson M.I."/>
            <person name="Powell A.J."/>
            <person name="Barry K."/>
            <person name="Miller A.N."/>
            <person name="Grigoriev I.V."/>
            <person name="Debuchy R."/>
            <person name="Gladieux P."/>
            <person name="Thoren M.H."/>
            <person name="Johannesson H."/>
        </authorList>
    </citation>
    <scope>NUCLEOTIDE SEQUENCE</scope>
    <source>
        <strain evidence="3">SMH3391-2</strain>
    </source>
</reference>
<dbReference type="EMBL" id="JAULSR010000002">
    <property type="protein sequence ID" value="KAK0628653.1"/>
    <property type="molecule type" value="Genomic_DNA"/>
</dbReference>
<dbReference type="AlphaFoldDB" id="A0AA39X7D4"/>
<proteinExistence type="predicted"/>
<evidence type="ECO:0000313" key="4">
    <source>
        <dbReference type="Proteomes" id="UP001174934"/>
    </source>
</evidence>
<evidence type="ECO:0000256" key="2">
    <source>
        <dbReference type="SAM" id="SignalP"/>
    </source>
</evidence>
<sequence>MYLARHLQLFVVLASLLGLSLGHQWGPAPFPRGSAESGMSVSNRWRDPNWKNLGVWRGGGMVHYRIFSVDSDPSAAVWLEVGEGKEMHVRRAGIHVRVWNIITRELDQAECGHSGNNVECMAEDGCGSAPSKGANRLLSIRGKNRAQVPQRQVPQRQVPQSIPRSSPPSPLHTEVHSGVFKKVPDRPRSFSLISLTSGPGVLRAGRRPTQSHSQQI</sequence>
<protein>
    <submittedName>
        <fullName evidence="3">Uncharacterized protein</fullName>
    </submittedName>
</protein>
<feature type="region of interest" description="Disordered" evidence="1">
    <location>
        <begin position="142"/>
        <end position="175"/>
    </location>
</feature>
<evidence type="ECO:0000256" key="1">
    <source>
        <dbReference type="SAM" id="MobiDB-lite"/>
    </source>
</evidence>
<accession>A0AA39X7D4</accession>
<organism evidence="3 4">
    <name type="scientific">Bombardia bombarda</name>
    <dbReference type="NCBI Taxonomy" id="252184"/>
    <lineage>
        <taxon>Eukaryota</taxon>
        <taxon>Fungi</taxon>
        <taxon>Dikarya</taxon>
        <taxon>Ascomycota</taxon>
        <taxon>Pezizomycotina</taxon>
        <taxon>Sordariomycetes</taxon>
        <taxon>Sordariomycetidae</taxon>
        <taxon>Sordariales</taxon>
        <taxon>Lasiosphaeriaceae</taxon>
        <taxon>Bombardia</taxon>
    </lineage>
</organism>